<evidence type="ECO:0000256" key="7">
    <source>
        <dbReference type="ARBA" id="ARBA00022729"/>
    </source>
</evidence>
<keyword evidence="7 10" id="KW-0732">Signal</keyword>
<feature type="chain" id="PRO_5002776961" evidence="10">
    <location>
        <begin position="18"/>
        <end position="233"/>
    </location>
</feature>
<evidence type="ECO:0000256" key="4">
    <source>
        <dbReference type="ARBA" id="ARBA00022529"/>
    </source>
</evidence>
<evidence type="ECO:0000256" key="9">
    <source>
        <dbReference type="ARBA" id="ARBA00023022"/>
    </source>
</evidence>
<evidence type="ECO:0000256" key="5">
    <source>
        <dbReference type="ARBA" id="ARBA00022588"/>
    </source>
</evidence>
<evidence type="ECO:0000256" key="3">
    <source>
        <dbReference type="ARBA" id="ARBA00022525"/>
    </source>
</evidence>
<evidence type="ECO:0000259" key="12">
    <source>
        <dbReference type="Pfam" id="PF03769"/>
    </source>
</evidence>
<accession>B2CZ89</accession>
<organism evidence="13">
    <name type="scientific">Antheraea pernyi</name>
    <name type="common">Chinese oak silk moth</name>
    <name type="synonym">Bombyx pernyi</name>
    <dbReference type="NCBI Taxonomy" id="7119"/>
    <lineage>
        <taxon>Eukaryota</taxon>
        <taxon>Metazoa</taxon>
        <taxon>Ecdysozoa</taxon>
        <taxon>Arthropoda</taxon>
        <taxon>Hexapoda</taxon>
        <taxon>Insecta</taxon>
        <taxon>Pterygota</taxon>
        <taxon>Neoptera</taxon>
        <taxon>Endopterygota</taxon>
        <taxon>Lepidoptera</taxon>
        <taxon>Glossata</taxon>
        <taxon>Ditrysia</taxon>
        <taxon>Bombycoidea</taxon>
        <taxon>Saturniidae</taxon>
        <taxon>Saturniinae</taxon>
        <taxon>Saturniini</taxon>
        <taxon>Antheraea</taxon>
    </lineage>
</organism>
<dbReference type="EMBL" id="EU557307">
    <property type="protein sequence ID" value="ACB45562.1"/>
    <property type="molecule type" value="mRNA"/>
</dbReference>
<evidence type="ECO:0000259" key="11">
    <source>
        <dbReference type="Pfam" id="PF03768"/>
    </source>
</evidence>
<feature type="domain" description="Attacin C-terminal" evidence="12">
    <location>
        <begin position="114"/>
        <end position="233"/>
    </location>
</feature>
<dbReference type="GO" id="GO:0005576">
    <property type="term" value="C:extracellular region"/>
    <property type="evidence" value="ECO:0007669"/>
    <property type="project" value="UniProtKB-SubCell"/>
</dbReference>
<evidence type="ECO:0000256" key="2">
    <source>
        <dbReference type="ARBA" id="ARBA00007550"/>
    </source>
</evidence>
<proteinExistence type="evidence at transcript level"/>
<dbReference type="InterPro" id="IPR005521">
    <property type="entry name" value="Attacin_C"/>
</dbReference>
<dbReference type="AlphaFoldDB" id="B2CZ89"/>
<dbReference type="Pfam" id="PF03768">
    <property type="entry name" value="Attacin_N"/>
    <property type="match status" value="1"/>
</dbReference>
<keyword evidence="8" id="KW-0391">Immunity</keyword>
<keyword evidence="4" id="KW-0929">Antimicrobial</keyword>
<feature type="signal peptide" evidence="10">
    <location>
        <begin position="1"/>
        <end position="17"/>
    </location>
</feature>
<reference evidence="13" key="1">
    <citation type="submission" date="2008-03" db="EMBL/GenBank/DDBJ databases">
        <title>cDNA sequences of anti-bacterial genes from Antheraea pernyi.</title>
        <authorList>
            <person name="Fan Q."/>
            <person name="Li S."/>
            <person name="Ye B."/>
            <person name="Zhao Z."/>
            <person name="Wang L."/>
            <person name="Zhang B."/>
        </authorList>
    </citation>
    <scope>NUCLEOTIDE SEQUENCE</scope>
</reference>
<sequence length="233" mass="25276">MFGKILLLAALCAVVNCRYLIIEEPVYYIQHYDEPEKTANMRVRRDAHGAITVNSDGTSGAVVKVPFAGNDKNIVSAIGSVDLTDRLKVGAATAGLALDNVKGHGLSITDTHIPGFGDKLTAAGKVNLIHNDNHDLTAKAFATRNMPNLPVVPNFNTVGAGFDYMFKDKIGASATAAHTDFINRNDYSLDGKLNLFKSPDTSIDFNAGLKKFETPFIKSSWEPNFGFSLSKYF</sequence>
<comment type="subcellular location">
    <subcellularLocation>
        <location evidence="1">Secreted</location>
    </subcellularLocation>
</comment>
<keyword evidence="6" id="KW-0165">Cleavage on pair of basic residues</keyword>
<keyword evidence="9" id="KW-0044">Antibiotic</keyword>
<evidence type="ECO:0000256" key="6">
    <source>
        <dbReference type="ARBA" id="ARBA00022685"/>
    </source>
</evidence>
<protein>
    <submittedName>
        <fullName evidence="13">Attacin-like protein</fullName>
    </submittedName>
</protein>
<name>B2CZ89_ANTPE</name>
<keyword evidence="3" id="KW-0964">Secreted</keyword>
<dbReference type="GO" id="GO:0042742">
    <property type="term" value="P:defense response to bacterium"/>
    <property type="evidence" value="ECO:0007669"/>
    <property type="project" value="UniProtKB-KW"/>
</dbReference>
<dbReference type="InterPro" id="IPR005520">
    <property type="entry name" value="Attacin_N"/>
</dbReference>
<evidence type="ECO:0000256" key="8">
    <source>
        <dbReference type="ARBA" id="ARBA00022859"/>
    </source>
</evidence>
<feature type="domain" description="Attacin N-terminal" evidence="11">
    <location>
        <begin position="48"/>
        <end position="112"/>
    </location>
</feature>
<evidence type="ECO:0000256" key="10">
    <source>
        <dbReference type="SAM" id="SignalP"/>
    </source>
</evidence>
<dbReference type="Pfam" id="PF03769">
    <property type="entry name" value="Attacin_C"/>
    <property type="match status" value="1"/>
</dbReference>
<evidence type="ECO:0000313" key="13">
    <source>
        <dbReference type="EMBL" id="ACB45562.1"/>
    </source>
</evidence>
<dbReference type="GO" id="GO:0045087">
    <property type="term" value="P:innate immune response"/>
    <property type="evidence" value="ECO:0007669"/>
    <property type="project" value="UniProtKB-KW"/>
</dbReference>
<evidence type="ECO:0000256" key="1">
    <source>
        <dbReference type="ARBA" id="ARBA00004613"/>
    </source>
</evidence>
<comment type="similarity">
    <text evidence="2">Belongs to the attacin/sarcotoxin-2 family.</text>
</comment>
<keyword evidence="5" id="KW-0399">Innate immunity</keyword>